<dbReference type="EMBL" id="FMAH01000004">
    <property type="protein sequence ID" value="SCB15418.1"/>
    <property type="molecule type" value="Genomic_DNA"/>
</dbReference>
<accession>A0A1C3UJ00</accession>
<dbReference type="OrthoDB" id="9804182at2"/>
<evidence type="ECO:0000256" key="1">
    <source>
        <dbReference type="SAM" id="SignalP"/>
    </source>
</evidence>
<name>A0A1C3UJ00_9HYPH</name>
<sequence>MVRRYAEANGDITMKSLACALILLSAATVAHADDTAAPGRIIDAAIGDWNKDGKPDLALLAAGAEDDQADNPIGVYIYLRDDEHSLLKLAASAPNKIWGSVAPGGIVGQEPSISALPNGSIAIVSQNDAIGRDRWHQTLTLAYRNNNFVVAGYTYDSRDTLEPNNSHNCDYNVLTGKVTKDGKTLKAEAKTVSIQDWQDDIGQKACGNGE</sequence>
<evidence type="ECO:0000313" key="3">
    <source>
        <dbReference type="Proteomes" id="UP000199435"/>
    </source>
</evidence>
<dbReference type="Proteomes" id="UP000199435">
    <property type="component" value="Unassembled WGS sequence"/>
</dbReference>
<gene>
    <name evidence="2" type="ORF">GA0061102_100431</name>
</gene>
<proteinExistence type="predicted"/>
<keyword evidence="1" id="KW-0732">Signal</keyword>
<dbReference type="AlphaFoldDB" id="A0A1C3UJ00"/>
<evidence type="ECO:0000313" key="2">
    <source>
        <dbReference type="EMBL" id="SCB15418.1"/>
    </source>
</evidence>
<reference evidence="3" key="1">
    <citation type="submission" date="2016-08" db="EMBL/GenBank/DDBJ databases">
        <authorList>
            <person name="Varghese N."/>
            <person name="Submissions Spin"/>
        </authorList>
    </citation>
    <scope>NUCLEOTIDE SEQUENCE [LARGE SCALE GENOMIC DNA]</scope>
    <source>
        <strain evidence="3">HAMBI 2971</strain>
    </source>
</reference>
<protein>
    <recommendedName>
        <fullName evidence="4">FG-GAP repeat-containing protein</fullName>
    </recommendedName>
</protein>
<evidence type="ECO:0008006" key="4">
    <source>
        <dbReference type="Google" id="ProtNLM"/>
    </source>
</evidence>
<organism evidence="2 3">
    <name type="scientific">Rhizobium miluonense</name>
    <dbReference type="NCBI Taxonomy" id="411945"/>
    <lineage>
        <taxon>Bacteria</taxon>
        <taxon>Pseudomonadati</taxon>
        <taxon>Pseudomonadota</taxon>
        <taxon>Alphaproteobacteria</taxon>
        <taxon>Hyphomicrobiales</taxon>
        <taxon>Rhizobiaceae</taxon>
        <taxon>Rhizobium/Agrobacterium group</taxon>
        <taxon>Rhizobium</taxon>
    </lineage>
</organism>
<dbReference type="InterPro" id="IPR028994">
    <property type="entry name" value="Integrin_alpha_N"/>
</dbReference>
<dbReference type="SUPFAM" id="SSF69318">
    <property type="entry name" value="Integrin alpha N-terminal domain"/>
    <property type="match status" value="1"/>
</dbReference>
<feature type="chain" id="PRO_5008683192" description="FG-GAP repeat-containing protein" evidence="1">
    <location>
        <begin position="33"/>
        <end position="210"/>
    </location>
</feature>
<keyword evidence="3" id="KW-1185">Reference proteome</keyword>
<feature type="signal peptide" evidence="1">
    <location>
        <begin position="1"/>
        <end position="32"/>
    </location>
</feature>